<evidence type="ECO:0000313" key="3">
    <source>
        <dbReference type="Proteomes" id="UP000641646"/>
    </source>
</evidence>
<proteinExistence type="predicted"/>
<name>A0A926VK67_9CYAN</name>
<feature type="region of interest" description="Disordered" evidence="1">
    <location>
        <begin position="142"/>
        <end position="166"/>
    </location>
</feature>
<comment type="caution">
    <text evidence="2">The sequence shown here is derived from an EMBL/GenBank/DDBJ whole genome shotgun (WGS) entry which is preliminary data.</text>
</comment>
<evidence type="ECO:0000256" key="1">
    <source>
        <dbReference type="SAM" id="MobiDB-lite"/>
    </source>
</evidence>
<dbReference type="Proteomes" id="UP000641646">
    <property type="component" value="Unassembled WGS sequence"/>
</dbReference>
<reference evidence="2" key="2">
    <citation type="submission" date="2020-08" db="EMBL/GenBank/DDBJ databases">
        <authorList>
            <person name="Chen M."/>
            <person name="Teng W."/>
            <person name="Zhao L."/>
            <person name="Hu C."/>
            <person name="Zhou Y."/>
            <person name="Han B."/>
            <person name="Song L."/>
            <person name="Shu W."/>
        </authorList>
    </citation>
    <scope>NUCLEOTIDE SEQUENCE</scope>
    <source>
        <strain evidence="2">FACHB-1375</strain>
    </source>
</reference>
<evidence type="ECO:0000313" key="2">
    <source>
        <dbReference type="EMBL" id="MBD2185381.1"/>
    </source>
</evidence>
<reference evidence="2" key="1">
    <citation type="journal article" date="2015" name="ISME J.">
        <title>Draft Genome Sequence of Streptomyces incarnatus NRRL8089, which Produces the Nucleoside Antibiotic Sinefungin.</title>
        <authorList>
            <person name="Oshima K."/>
            <person name="Hattori M."/>
            <person name="Shimizu H."/>
            <person name="Fukuda K."/>
            <person name="Nemoto M."/>
            <person name="Inagaki K."/>
            <person name="Tamura T."/>
        </authorList>
    </citation>
    <scope>NUCLEOTIDE SEQUENCE</scope>
    <source>
        <strain evidence="2">FACHB-1375</strain>
    </source>
</reference>
<organism evidence="2 3">
    <name type="scientific">Aerosakkonema funiforme FACHB-1375</name>
    <dbReference type="NCBI Taxonomy" id="2949571"/>
    <lineage>
        <taxon>Bacteria</taxon>
        <taxon>Bacillati</taxon>
        <taxon>Cyanobacteriota</taxon>
        <taxon>Cyanophyceae</taxon>
        <taxon>Oscillatoriophycideae</taxon>
        <taxon>Aerosakkonematales</taxon>
        <taxon>Aerosakkonemataceae</taxon>
        <taxon>Aerosakkonema</taxon>
    </lineage>
</organism>
<feature type="region of interest" description="Disordered" evidence="1">
    <location>
        <begin position="1"/>
        <end position="85"/>
    </location>
</feature>
<dbReference type="EMBL" id="JACJPW010000118">
    <property type="protein sequence ID" value="MBD2185381.1"/>
    <property type="molecule type" value="Genomic_DNA"/>
</dbReference>
<dbReference type="RefSeq" id="WP_190473631.1">
    <property type="nucleotide sequence ID" value="NZ_JACJPW010000118.1"/>
</dbReference>
<keyword evidence="3" id="KW-1185">Reference proteome</keyword>
<gene>
    <name evidence="2" type="ORF">H6G03_30615</name>
</gene>
<protein>
    <submittedName>
        <fullName evidence="2">Uncharacterized protein</fullName>
    </submittedName>
</protein>
<sequence>MATMKPELQKMEPTLRQQTTQSLSKDKQLPLKSGSRTDSAKSQSLTTHQPIPSDRSVESVSLPQKQARKTPALPKIKSPRFTSHRNGINPYLAMNLLKEMETVVARWQSELRQILRQIQDIYLEGPIIEGWLESESAQTPIAAPTVERSQKGRGRVSHSPSQNRNAGRYRLVNRNADGKLLSRPCPPEEVPSVSLAIARYQKLQHLLARKQELETHLTELAEVLTVVQGHIQTL</sequence>
<feature type="compositionally biased region" description="Polar residues" evidence="1">
    <location>
        <begin position="34"/>
        <end position="50"/>
    </location>
</feature>
<accession>A0A926VK67</accession>
<dbReference type="AlphaFoldDB" id="A0A926VK67"/>